<dbReference type="AlphaFoldDB" id="A0A9P0CE13"/>
<keyword evidence="5" id="KW-0521">NADP</keyword>
<dbReference type="InterPro" id="IPR002504">
    <property type="entry name" value="NADK"/>
</dbReference>
<dbReference type="GO" id="GO:0019674">
    <property type="term" value="P:NAD+ metabolic process"/>
    <property type="evidence" value="ECO:0007669"/>
    <property type="project" value="InterPro"/>
</dbReference>
<dbReference type="Gene3D" id="2.60.200.30">
    <property type="entry name" value="Probable inorganic polyphosphate/atp-NAD kinase, domain 2"/>
    <property type="match status" value="1"/>
</dbReference>
<evidence type="ECO:0000313" key="8">
    <source>
        <dbReference type="Proteomes" id="UP001152759"/>
    </source>
</evidence>
<dbReference type="PANTHER" id="PTHR13158">
    <property type="match status" value="1"/>
</dbReference>
<proteinExistence type="inferred from homology"/>
<dbReference type="GO" id="GO:0003951">
    <property type="term" value="F:NAD+ kinase activity"/>
    <property type="evidence" value="ECO:0007669"/>
    <property type="project" value="UniProtKB-EC"/>
</dbReference>
<organism evidence="7 8">
    <name type="scientific">Bemisia tabaci</name>
    <name type="common">Sweetpotato whitefly</name>
    <name type="synonym">Aleurodes tabaci</name>
    <dbReference type="NCBI Taxonomy" id="7038"/>
    <lineage>
        <taxon>Eukaryota</taxon>
        <taxon>Metazoa</taxon>
        <taxon>Ecdysozoa</taxon>
        <taxon>Arthropoda</taxon>
        <taxon>Hexapoda</taxon>
        <taxon>Insecta</taxon>
        <taxon>Pterygota</taxon>
        <taxon>Neoptera</taxon>
        <taxon>Paraneoptera</taxon>
        <taxon>Hemiptera</taxon>
        <taxon>Sternorrhyncha</taxon>
        <taxon>Aleyrodoidea</taxon>
        <taxon>Aleyrodidae</taxon>
        <taxon>Aleyrodinae</taxon>
        <taxon>Bemisia</taxon>
    </lineage>
</organism>
<dbReference type="EC" id="2.7.1.23" evidence="2"/>
<dbReference type="PANTHER" id="PTHR13158:SF5">
    <property type="entry name" value="NAD KINASE 2, MITOCHONDRIAL"/>
    <property type="match status" value="1"/>
</dbReference>
<gene>
    <name evidence="7" type="ORF">BEMITA_LOCUS13144</name>
</gene>
<evidence type="ECO:0000256" key="6">
    <source>
        <dbReference type="ARBA" id="ARBA00023027"/>
    </source>
</evidence>
<evidence type="ECO:0000313" key="7">
    <source>
        <dbReference type="EMBL" id="CAH0777147.1"/>
    </source>
</evidence>
<dbReference type="InterPro" id="IPR017438">
    <property type="entry name" value="ATP-NAD_kinase_N"/>
</dbReference>
<protein>
    <recommendedName>
        <fullName evidence="2">NAD(+) kinase</fullName>
        <ecNumber evidence="2">2.7.1.23</ecNumber>
    </recommendedName>
</protein>
<evidence type="ECO:0000256" key="2">
    <source>
        <dbReference type="ARBA" id="ARBA00012120"/>
    </source>
</evidence>
<dbReference type="Pfam" id="PF01513">
    <property type="entry name" value="NAD_kinase"/>
    <property type="match status" value="1"/>
</dbReference>
<reference evidence="7" key="1">
    <citation type="submission" date="2021-12" db="EMBL/GenBank/DDBJ databases">
        <authorList>
            <person name="King R."/>
        </authorList>
    </citation>
    <scope>NUCLEOTIDE SEQUENCE</scope>
</reference>
<dbReference type="GO" id="GO:0005739">
    <property type="term" value="C:mitochondrion"/>
    <property type="evidence" value="ECO:0007669"/>
    <property type="project" value="TreeGrafter"/>
</dbReference>
<dbReference type="Proteomes" id="UP001152759">
    <property type="component" value="Chromosome 8"/>
</dbReference>
<keyword evidence="8" id="KW-1185">Reference proteome</keyword>
<sequence length="390" mass="43788">MSNFSSRMITCVKLFFTSGMDVVRSVSSDSSWLNKVVILSKMTRWELEKMNYPDLSEGQFMDVLKKRGSDIKRLIAFHDSQKEVETIVTNTLQELKIESRTVNRLTYKEEDVAWADAVIPVGGDGTFLVAASKVLNRKKPVIGFNSDLQHSKGHLCLPKNCSLNPRTIKETLEKLKQGQFSWMYRTRIRTTLNGDGEPPVELHYRRRNLYQPRDEIEDGNKSPKTIVLPELALNEVFAGELLSARVSNIDLKVDDANEIPVKCSGMLVSTGTGSTSWHYTHNQLATQTVRKLLSFAGADPNKAYDVARTYNSNLIFNPEDPRLGFTVRDIIEEDPSHIPSGFADKVTIKSKCLDASLVIDGGMSYNFNEGTVAMFETRPEDALKTVVLTP</sequence>
<dbReference type="SUPFAM" id="SSF111331">
    <property type="entry name" value="NAD kinase/diacylglycerol kinase-like"/>
    <property type="match status" value="1"/>
</dbReference>
<evidence type="ECO:0000256" key="4">
    <source>
        <dbReference type="ARBA" id="ARBA00022777"/>
    </source>
</evidence>
<evidence type="ECO:0000256" key="3">
    <source>
        <dbReference type="ARBA" id="ARBA00022679"/>
    </source>
</evidence>
<dbReference type="InterPro" id="IPR016064">
    <property type="entry name" value="NAD/diacylglycerol_kinase_sf"/>
</dbReference>
<comment type="similarity">
    <text evidence="1">Belongs to the NAD kinase family.</text>
</comment>
<name>A0A9P0CE13_BEMTA</name>
<evidence type="ECO:0000256" key="5">
    <source>
        <dbReference type="ARBA" id="ARBA00022857"/>
    </source>
</evidence>
<dbReference type="GO" id="GO:0006741">
    <property type="term" value="P:NADP+ biosynthetic process"/>
    <property type="evidence" value="ECO:0007669"/>
    <property type="project" value="InterPro"/>
</dbReference>
<keyword evidence="4" id="KW-0418">Kinase</keyword>
<dbReference type="EMBL" id="OU963869">
    <property type="protein sequence ID" value="CAH0777147.1"/>
    <property type="molecule type" value="Genomic_DNA"/>
</dbReference>
<evidence type="ECO:0000256" key="1">
    <source>
        <dbReference type="ARBA" id="ARBA00010995"/>
    </source>
</evidence>
<keyword evidence="3" id="KW-0808">Transferase</keyword>
<accession>A0A9P0CE13</accession>
<dbReference type="InterPro" id="IPR017437">
    <property type="entry name" value="ATP-NAD_kinase_PpnK-typ_C"/>
</dbReference>
<dbReference type="Gene3D" id="3.40.50.10330">
    <property type="entry name" value="Probable inorganic polyphosphate/atp-NAD kinase, domain 1"/>
    <property type="match status" value="1"/>
</dbReference>
<keyword evidence="6" id="KW-0520">NAD</keyword>